<dbReference type="Proteomes" id="UP000078227">
    <property type="component" value="Chromosome"/>
</dbReference>
<dbReference type="AlphaFoldDB" id="A0AA94H5X2"/>
<accession>A0AA94H5X2</accession>
<proteinExistence type="predicted"/>
<evidence type="ECO:0000256" key="1">
    <source>
        <dbReference type="SAM" id="MobiDB-lite"/>
    </source>
</evidence>
<sequence length="314" mass="35058">MKKMIFGNNTQSGHSASKPEFKNGLEAATAITNGMPKQGYLYIPFAAEDLVDQSLGLNLLRHLKGKRLYPLIAPNQKILIEMERLRAVEITKLTEQINTISDKLQDVDKSLKNEAGWNAETLRNRVSPEVFDTFTTGIARLSQQLSVLKKMSFIHKPLSQLSSVRDKLYILGHGAAGRNILAADQAATLGQMTAKSLAEQLHSCGLPKTFYDLRITACFSADSIEPFSFEADELDETSGTVSEKRRGIKGIFKPLKDTNPLALTISKEMKRLGYHNIRVTGYHGAGVTYSPTEFRARRLERGTDIRRSLVRRTF</sequence>
<evidence type="ECO:0000313" key="5">
    <source>
        <dbReference type="Proteomes" id="UP000182314"/>
    </source>
</evidence>
<dbReference type="Proteomes" id="UP000182314">
    <property type="component" value="Unassembled WGS sequence"/>
</dbReference>
<organism evidence="3 5">
    <name type="scientific">Kosakonia oryzae</name>
    <dbReference type="NCBI Taxonomy" id="497725"/>
    <lineage>
        <taxon>Bacteria</taxon>
        <taxon>Pseudomonadati</taxon>
        <taxon>Pseudomonadota</taxon>
        <taxon>Gammaproteobacteria</taxon>
        <taxon>Enterobacterales</taxon>
        <taxon>Enterobacteriaceae</taxon>
        <taxon>Kosakonia</taxon>
    </lineage>
</organism>
<dbReference type="RefSeq" id="WP_064563518.1">
    <property type="nucleotide sequence ID" value="NZ_CP014007.2"/>
</dbReference>
<dbReference type="KEGG" id="kor:AWR26_03130"/>
<evidence type="ECO:0000313" key="2">
    <source>
        <dbReference type="EMBL" id="ANI81188.1"/>
    </source>
</evidence>
<name>A0AA94H5X2_9ENTR</name>
<keyword evidence="4" id="KW-1185">Reference proteome</keyword>
<reference evidence="3 5" key="1">
    <citation type="submission" date="2016-10" db="EMBL/GenBank/DDBJ databases">
        <authorList>
            <person name="Varghese N."/>
            <person name="Submissions S."/>
        </authorList>
    </citation>
    <scope>NUCLEOTIDE SEQUENCE [LARGE SCALE GENOMIC DNA]</scope>
    <source>
        <strain evidence="3 5">CGMCC 1.7012</strain>
    </source>
</reference>
<feature type="region of interest" description="Disordered" evidence="1">
    <location>
        <begin position="1"/>
        <end position="20"/>
    </location>
</feature>
<evidence type="ECO:0000313" key="3">
    <source>
        <dbReference type="EMBL" id="SFC90264.1"/>
    </source>
</evidence>
<dbReference type="EMBL" id="CP014007">
    <property type="protein sequence ID" value="ANI81188.1"/>
    <property type="molecule type" value="Genomic_DNA"/>
</dbReference>
<protein>
    <submittedName>
        <fullName evidence="3">Uncharacterized protein</fullName>
    </submittedName>
</protein>
<evidence type="ECO:0000313" key="4">
    <source>
        <dbReference type="Proteomes" id="UP000078227"/>
    </source>
</evidence>
<reference evidence="2 4" key="2">
    <citation type="submission" date="2021-03" db="EMBL/GenBank/DDBJ databases">
        <authorList>
            <person name="Li Y."/>
            <person name="Li S."/>
            <person name="Chen M."/>
            <person name="Peng G."/>
            <person name="Tan Z."/>
            <person name="An Q."/>
        </authorList>
    </citation>
    <scope>NUCLEOTIDE SEQUENCE [LARGE SCALE GENOMIC DNA]</scope>
    <source>
        <strain evidence="2 4">Ola 51</strain>
    </source>
</reference>
<gene>
    <name evidence="2" type="ORF">AWR26_03130</name>
    <name evidence="3" type="ORF">SAMN05216286_3689</name>
</gene>
<dbReference type="EMBL" id="FOKO01000004">
    <property type="protein sequence ID" value="SFC90264.1"/>
    <property type="molecule type" value="Genomic_DNA"/>
</dbReference>